<evidence type="ECO:0000313" key="2">
    <source>
        <dbReference type="Proteomes" id="UP000535890"/>
    </source>
</evidence>
<keyword evidence="2" id="KW-1185">Reference proteome</keyword>
<dbReference type="AlphaFoldDB" id="A0A7Y9DXE4"/>
<dbReference type="InterPro" id="IPR050049">
    <property type="entry name" value="Dodecin_bact"/>
</dbReference>
<sequence>MADNIYSKTEIVGTSEIGVDDAIKGALKRASQTLREIGWFEVSEIRGHVENGEVQHFQVTIKVGFALEDTK</sequence>
<name>A0A7Y9DXE4_9PSEU</name>
<organism evidence="1 2">
    <name type="scientific">Actinomycetospora corticicola</name>
    <dbReference type="NCBI Taxonomy" id="663602"/>
    <lineage>
        <taxon>Bacteria</taxon>
        <taxon>Bacillati</taxon>
        <taxon>Actinomycetota</taxon>
        <taxon>Actinomycetes</taxon>
        <taxon>Pseudonocardiales</taxon>
        <taxon>Pseudonocardiaceae</taxon>
        <taxon>Actinomycetospora</taxon>
    </lineage>
</organism>
<proteinExistence type="predicted"/>
<dbReference type="Gene3D" id="3.30.1660.10">
    <property type="entry name" value="Flavin-binding protein dodecin"/>
    <property type="match status" value="1"/>
</dbReference>
<dbReference type="InterPro" id="IPR025543">
    <property type="entry name" value="Dodecin-like"/>
</dbReference>
<dbReference type="EMBL" id="JACCBN010000001">
    <property type="protein sequence ID" value="NYD37272.1"/>
    <property type="molecule type" value="Genomic_DNA"/>
</dbReference>
<dbReference type="InterPro" id="IPR036694">
    <property type="entry name" value="Dodecin-like_sf"/>
</dbReference>
<protein>
    <recommendedName>
        <fullName evidence="3">Dodecin domain-containing protein</fullName>
    </recommendedName>
</protein>
<dbReference type="PANTHER" id="PTHR39324:SF1">
    <property type="entry name" value="CALCIUM DODECIN"/>
    <property type="match status" value="1"/>
</dbReference>
<dbReference type="InterPro" id="IPR009923">
    <property type="entry name" value="Dodecin"/>
</dbReference>
<comment type="caution">
    <text evidence="1">The sequence shown here is derived from an EMBL/GenBank/DDBJ whole genome shotgun (WGS) entry which is preliminary data.</text>
</comment>
<evidence type="ECO:0000313" key="1">
    <source>
        <dbReference type="EMBL" id="NYD37272.1"/>
    </source>
</evidence>
<accession>A0A7Y9DXE4</accession>
<gene>
    <name evidence="1" type="ORF">BJ983_003374</name>
</gene>
<dbReference type="RefSeq" id="WP_179794846.1">
    <property type="nucleotide sequence ID" value="NZ_BAABHP010000014.1"/>
</dbReference>
<dbReference type="NCBIfam" id="NF043052">
    <property type="entry name" value="DodecBact"/>
    <property type="match status" value="1"/>
</dbReference>
<dbReference type="SUPFAM" id="SSF89807">
    <property type="entry name" value="Dodecin-like"/>
    <property type="match status" value="1"/>
</dbReference>
<evidence type="ECO:0008006" key="3">
    <source>
        <dbReference type="Google" id="ProtNLM"/>
    </source>
</evidence>
<dbReference type="Pfam" id="PF07311">
    <property type="entry name" value="Dodecin"/>
    <property type="match status" value="1"/>
</dbReference>
<dbReference type="Proteomes" id="UP000535890">
    <property type="component" value="Unassembled WGS sequence"/>
</dbReference>
<dbReference type="PANTHER" id="PTHR39324">
    <property type="entry name" value="CALCIUM DODECIN"/>
    <property type="match status" value="1"/>
</dbReference>
<reference evidence="1 2" key="1">
    <citation type="submission" date="2020-07" db="EMBL/GenBank/DDBJ databases">
        <title>Sequencing the genomes of 1000 actinobacteria strains.</title>
        <authorList>
            <person name="Klenk H.-P."/>
        </authorList>
    </citation>
    <scope>NUCLEOTIDE SEQUENCE [LARGE SCALE GENOMIC DNA]</scope>
    <source>
        <strain evidence="1 2">DSM 45772</strain>
    </source>
</reference>